<evidence type="ECO:0000313" key="4">
    <source>
        <dbReference type="EMBL" id="BBF79820.1"/>
    </source>
</evidence>
<evidence type="ECO:0000256" key="3">
    <source>
        <dbReference type="SAM" id="Phobius"/>
    </source>
</evidence>
<keyword evidence="3" id="KW-0812">Transmembrane</keyword>
<dbReference type="OrthoDB" id="7173883at2"/>
<dbReference type="InterPro" id="IPR016989">
    <property type="entry name" value="Atp1_alphaprobac"/>
</dbReference>
<reference evidence="5" key="2">
    <citation type="journal article" date="2017" name="Plant Physiol. Biochem.">
        <title>Differential oxidative and antioxidative response of duckweed Lemna minor toward plant growth promoting/inhibiting bacteria.</title>
        <authorList>
            <person name="Ishizawa H."/>
            <person name="Kuroda M."/>
            <person name="Morikawa M."/>
            <person name="Ike M."/>
        </authorList>
    </citation>
    <scope>NUCLEOTIDE SEQUENCE [LARGE SCALE GENOMIC DNA]</scope>
    <source>
        <strain evidence="5">M6</strain>
    </source>
</reference>
<evidence type="ECO:0000256" key="1">
    <source>
        <dbReference type="PIRNR" id="PIRNR032126"/>
    </source>
</evidence>
<dbReference type="AlphaFoldDB" id="A0A3G9FXQ9"/>
<keyword evidence="1" id="KW-0406">Ion transport</keyword>
<keyword evidence="1 3" id="KW-0472">Membrane</keyword>
<protein>
    <recommendedName>
        <fullName evidence="1">ATP synthase protein I</fullName>
    </recommendedName>
</protein>
<proteinExistence type="inferred from homology"/>
<keyword evidence="1" id="KW-0375">Hydrogen ion transport</keyword>
<sequence length="97" mass="10570">MNNDPDHETSSKLDDLERRLNAIEQKKRRKETDHAESEAGAGKGYQALGELLGGIFIGLGLGWLSDEHLHTRPFGMIVGAIVGLITGVYAVVRSGQR</sequence>
<organism evidence="4 5">
    <name type="scientific">Asticcacaulis excentricus</name>
    <dbReference type="NCBI Taxonomy" id="78587"/>
    <lineage>
        <taxon>Bacteria</taxon>
        <taxon>Pseudomonadati</taxon>
        <taxon>Pseudomonadota</taxon>
        <taxon>Alphaproteobacteria</taxon>
        <taxon>Caulobacterales</taxon>
        <taxon>Caulobacteraceae</taxon>
        <taxon>Asticcacaulis</taxon>
    </lineage>
</organism>
<gene>
    <name evidence="4" type="ORF">EM6_0394</name>
</gene>
<evidence type="ECO:0000313" key="5">
    <source>
        <dbReference type="Proteomes" id="UP000278756"/>
    </source>
</evidence>
<dbReference type="InterPro" id="IPR032820">
    <property type="entry name" value="ATPase_put"/>
</dbReference>
<keyword evidence="3" id="KW-1133">Transmembrane helix</keyword>
<feature type="coiled-coil region" evidence="2">
    <location>
        <begin position="6"/>
        <end position="33"/>
    </location>
</feature>
<reference evidence="5" key="1">
    <citation type="journal article" date="2017" name="Biotechnol. Biofuels">
        <title>Evaluation of environmental bacterial communities as a factor affecting the growth of duckweed Lemna minor.</title>
        <authorList>
            <person name="Ishizawa H."/>
            <person name="Kuroda M."/>
            <person name="Morikawa M."/>
            <person name="Ike M."/>
        </authorList>
    </citation>
    <scope>NUCLEOTIDE SEQUENCE [LARGE SCALE GENOMIC DNA]</scope>
    <source>
        <strain evidence="5">M6</strain>
    </source>
</reference>
<dbReference type="Proteomes" id="UP000278756">
    <property type="component" value="Chromosome 1"/>
</dbReference>
<dbReference type="GO" id="GO:1902600">
    <property type="term" value="P:proton transmembrane transport"/>
    <property type="evidence" value="ECO:0007669"/>
    <property type="project" value="UniProtKB-KW"/>
</dbReference>
<keyword evidence="2" id="KW-0175">Coiled coil</keyword>
<name>A0A3G9FXQ9_9CAUL</name>
<comment type="similarity">
    <text evidence="1">Belongs to the bacterial AtpI family.</text>
</comment>
<feature type="transmembrane region" description="Helical" evidence="3">
    <location>
        <begin position="71"/>
        <end position="92"/>
    </location>
</feature>
<dbReference type="GO" id="GO:0045259">
    <property type="term" value="C:proton-transporting ATP synthase complex"/>
    <property type="evidence" value="ECO:0007669"/>
    <property type="project" value="UniProtKB-UniRule"/>
</dbReference>
<comment type="function">
    <text evidence="1">A possible function for this protein is to guide the assembly of the membrane sector of the ATPase enzyme complex.</text>
</comment>
<dbReference type="EMBL" id="AP018827">
    <property type="protein sequence ID" value="BBF79820.1"/>
    <property type="molecule type" value="Genomic_DNA"/>
</dbReference>
<accession>A0A3G9FXQ9</accession>
<feature type="transmembrane region" description="Helical" evidence="3">
    <location>
        <begin position="47"/>
        <end position="65"/>
    </location>
</feature>
<dbReference type="RefSeq" id="WP_126419888.1">
    <property type="nucleotide sequence ID" value="NZ_AP018827.1"/>
</dbReference>
<dbReference type="Pfam" id="PF09527">
    <property type="entry name" value="ATPase_gene1"/>
    <property type="match status" value="1"/>
</dbReference>
<keyword evidence="1" id="KW-0813">Transport</keyword>
<evidence type="ECO:0000256" key="2">
    <source>
        <dbReference type="SAM" id="Coils"/>
    </source>
</evidence>
<dbReference type="PIRSF" id="PIRSF032126">
    <property type="entry name" value="F0F1_ATP_synthase_subunit_I"/>
    <property type="match status" value="1"/>
</dbReference>